<gene>
    <name evidence="3" type="ORF">M422DRAFT_272915</name>
</gene>
<feature type="signal peptide" evidence="2">
    <location>
        <begin position="1"/>
        <end position="19"/>
    </location>
</feature>
<organism evidence="3 4">
    <name type="scientific">Sphaerobolus stellatus (strain SS14)</name>
    <dbReference type="NCBI Taxonomy" id="990650"/>
    <lineage>
        <taxon>Eukaryota</taxon>
        <taxon>Fungi</taxon>
        <taxon>Dikarya</taxon>
        <taxon>Basidiomycota</taxon>
        <taxon>Agaricomycotina</taxon>
        <taxon>Agaricomycetes</taxon>
        <taxon>Phallomycetidae</taxon>
        <taxon>Geastrales</taxon>
        <taxon>Sphaerobolaceae</taxon>
        <taxon>Sphaerobolus</taxon>
    </lineage>
</organism>
<keyword evidence="4" id="KW-1185">Reference proteome</keyword>
<dbReference type="HOGENOM" id="CLU_1971896_0_0_1"/>
<accession>A0A0C9UAF8</accession>
<feature type="chain" id="PRO_5002204022" evidence="2">
    <location>
        <begin position="20"/>
        <end position="127"/>
    </location>
</feature>
<evidence type="ECO:0000313" key="4">
    <source>
        <dbReference type="Proteomes" id="UP000054279"/>
    </source>
</evidence>
<feature type="region of interest" description="Disordered" evidence="1">
    <location>
        <begin position="66"/>
        <end position="108"/>
    </location>
</feature>
<keyword evidence="2" id="KW-0732">Signal</keyword>
<sequence>MFSTLKIFFILFLSLLAVAETPFRVTRHFGSTQAPSLPRNIHFKRLIARDQATDLVQELSQQIAQAVNGGDKGGQPPVNVGSAPAASPSPDTSKDTSTVTTDSTPTPTIMPTSSEFFTLLCRTFYLW</sequence>
<proteinExistence type="predicted"/>
<reference evidence="3 4" key="1">
    <citation type="submission" date="2014-06" db="EMBL/GenBank/DDBJ databases">
        <title>Evolutionary Origins and Diversification of the Mycorrhizal Mutualists.</title>
        <authorList>
            <consortium name="DOE Joint Genome Institute"/>
            <consortium name="Mycorrhizal Genomics Consortium"/>
            <person name="Kohler A."/>
            <person name="Kuo A."/>
            <person name="Nagy L.G."/>
            <person name="Floudas D."/>
            <person name="Copeland A."/>
            <person name="Barry K.W."/>
            <person name="Cichocki N."/>
            <person name="Veneault-Fourrey C."/>
            <person name="LaButti K."/>
            <person name="Lindquist E.A."/>
            <person name="Lipzen A."/>
            <person name="Lundell T."/>
            <person name="Morin E."/>
            <person name="Murat C."/>
            <person name="Riley R."/>
            <person name="Ohm R."/>
            <person name="Sun H."/>
            <person name="Tunlid A."/>
            <person name="Henrissat B."/>
            <person name="Grigoriev I.V."/>
            <person name="Hibbett D.S."/>
            <person name="Martin F."/>
        </authorList>
    </citation>
    <scope>NUCLEOTIDE SEQUENCE [LARGE SCALE GENOMIC DNA]</scope>
    <source>
        <strain evidence="3 4">SS14</strain>
    </source>
</reference>
<protein>
    <submittedName>
        <fullName evidence="3">Uncharacterized protein</fullName>
    </submittedName>
</protein>
<evidence type="ECO:0000313" key="3">
    <source>
        <dbReference type="EMBL" id="KIJ26057.1"/>
    </source>
</evidence>
<evidence type="ECO:0000256" key="2">
    <source>
        <dbReference type="SAM" id="SignalP"/>
    </source>
</evidence>
<dbReference type="AlphaFoldDB" id="A0A0C9UAF8"/>
<dbReference type="Proteomes" id="UP000054279">
    <property type="component" value="Unassembled WGS sequence"/>
</dbReference>
<feature type="compositionally biased region" description="Low complexity" evidence="1">
    <location>
        <begin position="82"/>
        <end position="108"/>
    </location>
</feature>
<evidence type="ECO:0000256" key="1">
    <source>
        <dbReference type="SAM" id="MobiDB-lite"/>
    </source>
</evidence>
<name>A0A0C9UAF8_SPHS4</name>
<dbReference type="EMBL" id="KN837386">
    <property type="protein sequence ID" value="KIJ26057.1"/>
    <property type="molecule type" value="Genomic_DNA"/>
</dbReference>